<evidence type="ECO:0000313" key="4">
    <source>
        <dbReference type="Proteomes" id="UP001501556"/>
    </source>
</evidence>
<dbReference type="SUPFAM" id="SSF63825">
    <property type="entry name" value="YWTD domain"/>
    <property type="match status" value="1"/>
</dbReference>
<dbReference type="EMBL" id="BAABDI010000043">
    <property type="protein sequence ID" value="GAA3991322.1"/>
    <property type="molecule type" value="Genomic_DNA"/>
</dbReference>
<evidence type="ECO:0000256" key="1">
    <source>
        <dbReference type="ARBA" id="ARBA00022737"/>
    </source>
</evidence>
<dbReference type="Proteomes" id="UP001501556">
    <property type="component" value="Unassembled WGS sequence"/>
</dbReference>
<dbReference type="RefSeq" id="WP_345127235.1">
    <property type="nucleotide sequence ID" value="NZ_BAABDI010000043.1"/>
</dbReference>
<protein>
    <recommendedName>
        <fullName evidence="5">NHL repeat-containing protein</fullName>
    </recommendedName>
</protein>
<keyword evidence="2" id="KW-0732">Signal</keyword>
<gene>
    <name evidence="3" type="ORF">GCM10022407_39710</name>
</gene>
<dbReference type="Pfam" id="PF01436">
    <property type="entry name" value="NHL"/>
    <property type="match status" value="1"/>
</dbReference>
<keyword evidence="4" id="KW-1185">Reference proteome</keyword>
<proteinExistence type="predicted"/>
<evidence type="ECO:0000313" key="3">
    <source>
        <dbReference type="EMBL" id="GAA3991322.1"/>
    </source>
</evidence>
<dbReference type="InterPro" id="IPR011042">
    <property type="entry name" value="6-blade_b-propeller_TolB-like"/>
</dbReference>
<organism evidence="3 4">
    <name type="scientific">Hymenobacter antarcticus</name>
    <dbReference type="NCBI Taxonomy" id="486270"/>
    <lineage>
        <taxon>Bacteria</taxon>
        <taxon>Pseudomonadati</taxon>
        <taxon>Bacteroidota</taxon>
        <taxon>Cytophagia</taxon>
        <taxon>Cytophagales</taxon>
        <taxon>Hymenobacteraceae</taxon>
        <taxon>Hymenobacter</taxon>
    </lineage>
</organism>
<dbReference type="SUPFAM" id="SSF101898">
    <property type="entry name" value="NHL repeat"/>
    <property type="match status" value="1"/>
</dbReference>
<keyword evidence="1" id="KW-0677">Repeat</keyword>
<evidence type="ECO:0000256" key="2">
    <source>
        <dbReference type="SAM" id="SignalP"/>
    </source>
</evidence>
<accession>A0ABP7R1Y8</accession>
<dbReference type="InterPro" id="IPR001258">
    <property type="entry name" value="NHL_repeat"/>
</dbReference>
<sequence>MQRLSYFWRALSLLALLLLGRFVAQAQSVGIGTAAPDASAALDVTTTTQGLLPPRLTAAQRDAIASPAAGLLVFHTDASQGIYYFTGVVWVNLVNGRIPDADGSTQPANGTVVSTLAGTAGTPGSTNIPGRFFGPTGVAADAAGTVYVADQDNHTIRIIQ</sequence>
<comment type="caution">
    <text evidence="3">The sequence shown here is derived from an EMBL/GenBank/DDBJ whole genome shotgun (WGS) entry which is preliminary data.</text>
</comment>
<name>A0ABP7R1Y8_9BACT</name>
<dbReference type="Gene3D" id="2.120.10.30">
    <property type="entry name" value="TolB, C-terminal domain"/>
    <property type="match status" value="1"/>
</dbReference>
<evidence type="ECO:0008006" key="5">
    <source>
        <dbReference type="Google" id="ProtNLM"/>
    </source>
</evidence>
<feature type="signal peptide" evidence="2">
    <location>
        <begin position="1"/>
        <end position="26"/>
    </location>
</feature>
<feature type="chain" id="PRO_5045118275" description="NHL repeat-containing protein" evidence="2">
    <location>
        <begin position="27"/>
        <end position="160"/>
    </location>
</feature>
<reference evidence="4" key="1">
    <citation type="journal article" date="2019" name="Int. J. Syst. Evol. Microbiol.">
        <title>The Global Catalogue of Microorganisms (GCM) 10K type strain sequencing project: providing services to taxonomists for standard genome sequencing and annotation.</title>
        <authorList>
            <consortium name="The Broad Institute Genomics Platform"/>
            <consortium name="The Broad Institute Genome Sequencing Center for Infectious Disease"/>
            <person name="Wu L."/>
            <person name="Ma J."/>
        </authorList>
    </citation>
    <scope>NUCLEOTIDE SEQUENCE [LARGE SCALE GENOMIC DNA]</scope>
    <source>
        <strain evidence="4">JCM 17217</strain>
    </source>
</reference>